<reference evidence="2 3" key="1">
    <citation type="submission" date="2020-08" db="EMBL/GenBank/DDBJ databases">
        <title>A Genomic Blueprint of the Chicken Gut Microbiome.</title>
        <authorList>
            <person name="Gilroy R."/>
            <person name="Ravi A."/>
            <person name="Getino M."/>
            <person name="Pursley I."/>
            <person name="Horton D.L."/>
            <person name="Alikhan N.-F."/>
            <person name="Baker D."/>
            <person name="Gharbi K."/>
            <person name="Hall N."/>
            <person name="Watson M."/>
            <person name="Adriaenssens E.M."/>
            <person name="Foster-Nyarko E."/>
            <person name="Jarju S."/>
            <person name="Secka A."/>
            <person name="Antonio M."/>
            <person name="Oren A."/>
            <person name="Chaudhuri R."/>
            <person name="La Ragione R.M."/>
            <person name="Hildebrand F."/>
            <person name="Pallen M.J."/>
        </authorList>
    </citation>
    <scope>NUCLEOTIDE SEQUENCE [LARGE SCALE GENOMIC DNA]</scope>
    <source>
        <strain evidence="2 3">Sa2YVA2</strain>
    </source>
</reference>
<evidence type="ECO:0000313" key="3">
    <source>
        <dbReference type="Proteomes" id="UP000626786"/>
    </source>
</evidence>
<dbReference type="InterPro" id="IPR013830">
    <property type="entry name" value="SGNH_hydro"/>
</dbReference>
<dbReference type="Gene3D" id="3.40.50.1110">
    <property type="entry name" value="SGNH hydrolase"/>
    <property type="match status" value="1"/>
</dbReference>
<evidence type="ECO:0000259" key="1">
    <source>
        <dbReference type="Pfam" id="PF13472"/>
    </source>
</evidence>
<name>A0ABR8U5H9_9BACL</name>
<keyword evidence="3" id="KW-1185">Reference proteome</keyword>
<dbReference type="RefSeq" id="WP_191692931.1">
    <property type="nucleotide sequence ID" value="NZ_JACSQN010000001.1"/>
</dbReference>
<sequence length="272" mass="30990">MRRVMYILIFSLLLSGCSTREVYEVSSFSGRDNVRFEQYVLPDYFIPETIQVIGLGDSLTQGVGDEYKRGGYFGRVTLAMNDWKGVKDLKSDNLAKRGRRSDQLLKQLDESDIQKSVKEADVIYLTIGGNDIMKVVKKNLFNLEPKPFYTELGKFENRLDQVFKTIRGLNGDAVIFVVGLYNPLSILTDEENEFEMIIDDWNEAIEMQVIMDGKACFAPVNDLFVGNENLVYHSDFFHPNAKGYESMANRLIEKIDGCGLTELSDGKLELQR</sequence>
<dbReference type="Pfam" id="PF13472">
    <property type="entry name" value="Lipase_GDSL_2"/>
    <property type="match status" value="1"/>
</dbReference>
<organism evidence="2 3">
    <name type="scientific">Sporosarcina quadrami</name>
    <dbReference type="NCBI Taxonomy" id="2762234"/>
    <lineage>
        <taxon>Bacteria</taxon>
        <taxon>Bacillati</taxon>
        <taxon>Bacillota</taxon>
        <taxon>Bacilli</taxon>
        <taxon>Bacillales</taxon>
        <taxon>Caryophanaceae</taxon>
        <taxon>Sporosarcina</taxon>
    </lineage>
</organism>
<feature type="domain" description="SGNH hydrolase-type esterase" evidence="1">
    <location>
        <begin position="55"/>
        <end position="245"/>
    </location>
</feature>
<dbReference type="SUPFAM" id="SSF52266">
    <property type="entry name" value="SGNH hydrolase"/>
    <property type="match status" value="1"/>
</dbReference>
<dbReference type="InterPro" id="IPR051532">
    <property type="entry name" value="Ester_Hydrolysis_Enzymes"/>
</dbReference>
<dbReference type="InterPro" id="IPR036514">
    <property type="entry name" value="SGNH_hydro_sf"/>
</dbReference>
<evidence type="ECO:0000313" key="2">
    <source>
        <dbReference type="EMBL" id="MBD7983304.1"/>
    </source>
</evidence>
<comment type="caution">
    <text evidence="2">The sequence shown here is derived from an EMBL/GenBank/DDBJ whole genome shotgun (WGS) entry which is preliminary data.</text>
</comment>
<dbReference type="Proteomes" id="UP000626786">
    <property type="component" value="Unassembled WGS sequence"/>
</dbReference>
<dbReference type="PANTHER" id="PTHR30383">
    <property type="entry name" value="THIOESTERASE 1/PROTEASE 1/LYSOPHOSPHOLIPASE L1"/>
    <property type="match status" value="1"/>
</dbReference>
<dbReference type="EMBL" id="JACSQN010000001">
    <property type="protein sequence ID" value="MBD7983304.1"/>
    <property type="molecule type" value="Genomic_DNA"/>
</dbReference>
<proteinExistence type="predicted"/>
<gene>
    <name evidence="2" type="ORF">H9649_01820</name>
</gene>
<protein>
    <submittedName>
        <fullName evidence="2">GDSL family lipase</fullName>
    </submittedName>
</protein>
<accession>A0ABR8U5H9</accession>
<dbReference type="PROSITE" id="PS51257">
    <property type="entry name" value="PROKAR_LIPOPROTEIN"/>
    <property type="match status" value="1"/>
</dbReference>
<dbReference type="PANTHER" id="PTHR30383:SF27">
    <property type="entry name" value="SPORE GERMINATION LIPASE LIPC"/>
    <property type="match status" value="1"/>
</dbReference>